<gene>
    <name evidence="3" type="ORF">DLJ82_4060</name>
</gene>
<dbReference type="Proteomes" id="UP000251166">
    <property type="component" value="Chromosome"/>
</dbReference>
<comment type="similarity">
    <text evidence="1">Belongs to the RelE toxin family.</text>
</comment>
<name>A0A2Z4YND1_RHILE</name>
<dbReference type="EMBL" id="CP030760">
    <property type="protein sequence ID" value="AXA41625.1"/>
    <property type="molecule type" value="Genomic_DNA"/>
</dbReference>
<evidence type="ECO:0000313" key="3">
    <source>
        <dbReference type="EMBL" id="AXA41625.1"/>
    </source>
</evidence>
<dbReference type="Pfam" id="PF05016">
    <property type="entry name" value="ParE_toxin"/>
    <property type="match status" value="1"/>
</dbReference>
<protein>
    <submittedName>
        <fullName evidence="3">Plasmid stabilization system family protein</fullName>
    </submittedName>
</protein>
<evidence type="ECO:0000256" key="2">
    <source>
        <dbReference type="ARBA" id="ARBA00022649"/>
    </source>
</evidence>
<dbReference type="Gene3D" id="3.30.2310.20">
    <property type="entry name" value="RelE-like"/>
    <property type="match status" value="1"/>
</dbReference>
<dbReference type="RefSeq" id="WP_204361310.1">
    <property type="nucleotide sequence ID" value="NZ_CP030760.1"/>
</dbReference>
<dbReference type="AlphaFoldDB" id="A0A2Z4YND1"/>
<dbReference type="InterPro" id="IPR007712">
    <property type="entry name" value="RelE/ParE_toxin"/>
</dbReference>
<dbReference type="InterPro" id="IPR035093">
    <property type="entry name" value="RelE/ParE_toxin_dom_sf"/>
</dbReference>
<sequence length="101" mass="11771">MVALKVVFRPRVEKDLLDIYAFIAADNSMAAMEFIRRLRQICHGLEDMPERGAPREDFAPGVRILVFERRVTIAYRVVKDRVQILRLFYAGRNTPSAFRET</sequence>
<reference evidence="3 4" key="1">
    <citation type="submission" date="2018-07" db="EMBL/GenBank/DDBJ databases">
        <title>Rhizobium leguminosarum strain:ATCC 14479 Genome sequencing and assembly.</title>
        <authorList>
            <person name="Chakraborty R."/>
        </authorList>
    </citation>
    <scope>NUCLEOTIDE SEQUENCE [LARGE SCALE GENOMIC DNA]</scope>
    <source>
        <strain evidence="3 4">ATCC 14479</strain>
    </source>
</reference>
<keyword evidence="2" id="KW-1277">Toxin-antitoxin system</keyword>
<evidence type="ECO:0000256" key="1">
    <source>
        <dbReference type="ARBA" id="ARBA00006226"/>
    </source>
</evidence>
<accession>A0A2Z4YND1</accession>
<organism evidence="3 4">
    <name type="scientific">Rhizobium leguminosarum</name>
    <dbReference type="NCBI Taxonomy" id="384"/>
    <lineage>
        <taxon>Bacteria</taxon>
        <taxon>Pseudomonadati</taxon>
        <taxon>Pseudomonadota</taxon>
        <taxon>Alphaproteobacteria</taxon>
        <taxon>Hyphomicrobiales</taxon>
        <taxon>Rhizobiaceae</taxon>
        <taxon>Rhizobium/Agrobacterium group</taxon>
        <taxon>Rhizobium</taxon>
    </lineage>
</organism>
<proteinExistence type="inferred from homology"/>
<evidence type="ECO:0000313" key="4">
    <source>
        <dbReference type="Proteomes" id="UP000251166"/>
    </source>
</evidence>
<dbReference type="PANTHER" id="PTHR33755:SF6">
    <property type="entry name" value="PLASMID STABILIZATION SYSTEM PROTEIN"/>
    <property type="match status" value="1"/>
</dbReference>
<dbReference type="PANTHER" id="PTHR33755">
    <property type="entry name" value="TOXIN PARE1-RELATED"/>
    <property type="match status" value="1"/>
</dbReference>
<dbReference type="InterPro" id="IPR051803">
    <property type="entry name" value="TA_system_RelE-like_toxin"/>
</dbReference>